<dbReference type="CDD" id="cd00033">
    <property type="entry name" value="CCP"/>
    <property type="match status" value="1"/>
</dbReference>
<dbReference type="VEuPathDB" id="VectorBase:CSON000867"/>
<dbReference type="AlphaFoldDB" id="A0A336MJH4"/>
<dbReference type="EMBL" id="UFQT01001141">
    <property type="protein sequence ID" value="SSX29129.1"/>
    <property type="molecule type" value="Genomic_DNA"/>
</dbReference>
<name>A0A336MJH4_CULSO</name>
<evidence type="ECO:0000256" key="1">
    <source>
        <dbReference type="ARBA" id="ARBA00023157"/>
    </source>
</evidence>
<dbReference type="InterPro" id="IPR035976">
    <property type="entry name" value="Sushi/SCR/CCP_sf"/>
</dbReference>
<gene>
    <name evidence="2" type="primary">CSON000867</name>
</gene>
<evidence type="ECO:0000313" key="2">
    <source>
        <dbReference type="EMBL" id="SSX29129.1"/>
    </source>
</evidence>
<protein>
    <submittedName>
        <fullName evidence="2">CSON000867 protein</fullName>
    </submittedName>
</protein>
<dbReference type="SUPFAM" id="SSF57535">
    <property type="entry name" value="Complement control module/SCR domain"/>
    <property type="match status" value="1"/>
</dbReference>
<organism evidence="2">
    <name type="scientific">Culicoides sonorensis</name>
    <name type="common">Biting midge</name>
    <dbReference type="NCBI Taxonomy" id="179676"/>
    <lineage>
        <taxon>Eukaryota</taxon>
        <taxon>Metazoa</taxon>
        <taxon>Ecdysozoa</taxon>
        <taxon>Arthropoda</taxon>
        <taxon>Hexapoda</taxon>
        <taxon>Insecta</taxon>
        <taxon>Pterygota</taxon>
        <taxon>Neoptera</taxon>
        <taxon>Endopterygota</taxon>
        <taxon>Diptera</taxon>
        <taxon>Nematocera</taxon>
        <taxon>Chironomoidea</taxon>
        <taxon>Ceratopogonidae</taxon>
        <taxon>Ceratopogoninae</taxon>
        <taxon>Culicoides</taxon>
        <taxon>Monoculicoides</taxon>
    </lineage>
</organism>
<accession>A0A336MJH4</accession>
<dbReference type="InterPro" id="IPR000436">
    <property type="entry name" value="Sushi_SCR_CCP_dom"/>
</dbReference>
<proteinExistence type="predicted"/>
<keyword evidence="1" id="KW-1015">Disulfide bond</keyword>
<reference evidence="2" key="1">
    <citation type="submission" date="2018-07" db="EMBL/GenBank/DDBJ databases">
        <authorList>
            <person name="Quirk P.G."/>
            <person name="Krulwich T.A."/>
        </authorList>
    </citation>
    <scope>NUCLEOTIDE SEQUENCE</scope>
</reference>
<dbReference type="Gene3D" id="2.10.70.10">
    <property type="entry name" value="Complement Module, domain 1"/>
    <property type="match status" value="1"/>
</dbReference>
<sequence>MCKESLIDNKFEAAIINTSQQTTDKEENVPILNEPQNCTLVSVKKMNWYTTTIEDDIKHLFNSVDKKSEGFELVGKQDKICQADGAWTPKELPTCVHTKEDKIDGFANINQPAISTNDEHNT</sequence>